<gene>
    <name evidence="3" type="ORF">F0U60_42230</name>
</gene>
<evidence type="ECO:0000259" key="2">
    <source>
        <dbReference type="Pfam" id="PF13180"/>
    </source>
</evidence>
<sequence length="134" mass="14090">MPLLVGGAHDVEGEGGLVLDGGVSHGVLGPAGPEWRRGQCSSRVVAVRLNSRCSPFPPPATRPAPRQGPGGAAELGGMKRGDVLIRLGSHEVGSVEDLMYALNAVRPGETMTAVVLRDGKEVKLQVTYQESKRR</sequence>
<name>A0ABY9X3M7_9BACT</name>
<feature type="domain" description="PDZ" evidence="2">
    <location>
        <begin position="73"/>
        <end position="126"/>
    </location>
</feature>
<dbReference type="Gene3D" id="2.30.42.10">
    <property type="match status" value="1"/>
</dbReference>
<dbReference type="InterPro" id="IPR036034">
    <property type="entry name" value="PDZ_sf"/>
</dbReference>
<accession>A0ABY9X3M7</accession>
<protein>
    <submittedName>
        <fullName evidence="3">PDZ domain-containing protein</fullName>
    </submittedName>
</protein>
<dbReference type="Proteomes" id="UP001611383">
    <property type="component" value="Chromosome"/>
</dbReference>
<keyword evidence="4" id="KW-1185">Reference proteome</keyword>
<dbReference type="SUPFAM" id="SSF50156">
    <property type="entry name" value="PDZ domain-like"/>
    <property type="match status" value="1"/>
</dbReference>
<feature type="region of interest" description="Disordered" evidence="1">
    <location>
        <begin position="56"/>
        <end position="76"/>
    </location>
</feature>
<dbReference type="Pfam" id="PF13180">
    <property type="entry name" value="PDZ_2"/>
    <property type="match status" value="1"/>
</dbReference>
<dbReference type="EMBL" id="CP043494">
    <property type="protein sequence ID" value="WNG50010.1"/>
    <property type="molecule type" value="Genomic_DNA"/>
</dbReference>
<reference evidence="3 4" key="1">
    <citation type="submission" date="2019-08" db="EMBL/GenBank/DDBJ databases">
        <title>Archangium and Cystobacter genomes.</title>
        <authorList>
            <person name="Chen I.-C.K."/>
            <person name="Wielgoss S."/>
        </authorList>
    </citation>
    <scope>NUCLEOTIDE SEQUENCE [LARGE SCALE GENOMIC DNA]</scope>
    <source>
        <strain evidence="3 4">Cbm 6</strain>
    </source>
</reference>
<dbReference type="InterPro" id="IPR001478">
    <property type="entry name" value="PDZ"/>
</dbReference>
<evidence type="ECO:0000256" key="1">
    <source>
        <dbReference type="SAM" id="MobiDB-lite"/>
    </source>
</evidence>
<evidence type="ECO:0000313" key="4">
    <source>
        <dbReference type="Proteomes" id="UP001611383"/>
    </source>
</evidence>
<proteinExistence type="predicted"/>
<evidence type="ECO:0000313" key="3">
    <source>
        <dbReference type="EMBL" id="WNG50010.1"/>
    </source>
</evidence>
<organism evidence="3 4">
    <name type="scientific">Archangium minus</name>
    <dbReference type="NCBI Taxonomy" id="83450"/>
    <lineage>
        <taxon>Bacteria</taxon>
        <taxon>Pseudomonadati</taxon>
        <taxon>Myxococcota</taxon>
        <taxon>Myxococcia</taxon>
        <taxon>Myxococcales</taxon>
        <taxon>Cystobacterineae</taxon>
        <taxon>Archangiaceae</taxon>
        <taxon>Archangium</taxon>
    </lineage>
</organism>